<keyword evidence="2" id="KW-0560">Oxidoreductase</keyword>
<gene>
    <name evidence="5" type="ORF">AA0117_g2382</name>
</gene>
<evidence type="ECO:0000256" key="1">
    <source>
        <dbReference type="ARBA" id="ARBA00005466"/>
    </source>
</evidence>
<name>A0A4Q4NQQ8_ALTAL</name>
<organism evidence="5 6">
    <name type="scientific">Alternaria alternata</name>
    <name type="common">Alternaria rot fungus</name>
    <name type="synonym">Torula alternata</name>
    <dbReference type="NCBI Taxonomy" id="5599"/>
    <lineage>
        <taxon>Eukaryota</taxon>
        <taxon>Fungi</taxon>
        <taxon>Dikarya</taxon>
        <taxon>Ascomycota</taxon>
        <taxon>Pezizomycotina</taxon>
        <taxon>Dothideomycetes</taxon>
        <taxon>Pleosporomycetidae</taxon>
        <taxon>Pleosporales</taxon>
        <taxon>Pleosporineae</taxon>
        <taxon>Pleosporaceae</taxon>
        <taxon>Alternaria</taxon>
        <taxon>Alternaria sect. Alternaria</taxon>
        <taxon>Alternaria alternata complex</taxon>
    </lineage>
</organism>
<dbReference type="AlphaFoldDB" id="A0A4Q4NQQ8"/>
<feature type="chain" id="PRO_5020339883" description="FAD-binding PCMH-type domain-containing protein" evidence="3">
    <location>
        <begin position="17"/>
        <end position="675"/>
    </location>
</feature>
<evidence type="ECO:0000259" key="4">
    <source>
        <dbReference type="PROSITE" id="PS51387"/>
    </source>
</evidence>
<dbReference type="InterPro" id="IPR036318">
    <property type="entry name" value="FAD-bd_PCMH-like_sf"/>
</dbReference>
<proteinExistence type="inferred from homology"/>
<dbReference type="PANTHER" id="PTHR13878:SF91">
    <property type="entry name" value="FAD BINDING DOMAIN PROTEIN (AFU_ORTHOLOGUE AFUA_6G12070)-RELATED"/>
    <property type="match status" value="1"/>
</dbReference>
<comment type="similarity">
    <text evidence="1">Belongs to the oxygen-dependent FAD-linked oxidoreductase family.</text>
</comment>
<dbReference type="InterPro" id="IPR016169">
    <property type="entry name" value="FAD-bd_PCMH_sub2"/>
</dbReference>
<keyword evidence="3" id="KW-0732">Signal</keyword>
<protein>
    <recommendedName>
        <fullName evidence="4">FAD-binding PCMH-type domain-containing protein</fullName>
    </recommendedName>
</protein>
<dbReference type="Pfam" id="PF08031">
    <property type="entry name" value="BBE"/>
    <property type="match status" value="1"/>
</dbReference>
<comment type="caution">
    <text evidence="5">The sequence shown here is derived from an EMBL/GenBank/DDBJ whole genome shotgun (WGS) entry which is preliminary data.</text>
</comment>
<dbReference type="EMBL" id="PDXD01000002">
    <property type="protein sequence ID" value="RYN81676.1"/>
    <property type="molecule type" value="Genomic_DNA"/>
</dbReference>
<accession>A0A4Q4NQQ8</accession>
<evidence type="ECO:0000256" key="2">
    <source>
        <dbReference type="ARBA" id="ARBA00023002"/>
    </source>
</evidence>
<feature type="signal peptide" evidence="3">
    <location>
        <begin position="1"/>
        <end position="16"/>
    </location>
</feature>
<sequence length="675" mass="73564">MVSSFVSALLVASAAARFAPRSAEPPMRLADRQSGKFARIEQTTDGTLPRFDWEQSFLTDTTIEQALDSVPADAKSLFQFASHNIASDVVLDTDSTFNGRECKVFPGDEDWPAEASWSALNDVTNGALMKPLPQAHICYNSTLGGIDRSACDAMTKSWTDPFSQLDDPIEMLSPLYQGSTCQPPQIYNSKQCAQGGYSVYVVNASTTAQIQLALNFARNTGVRFVVRNTGHDFAGKSGGAGSLSVWTHGLKDIAFIENYESDDYSGPAIKAGSGAQGFELYAAARDFGGTVMGGECPTVGAMGGWIQGGGHSPLSGSLGIGADHVLSMEVVMADGRYVITDKNNNPELFWSLRGGGGLTFGVVTSVTVKMHPDQPIASANWLVTTGKNVSTDAFKQGLKAYMKYFPQNADNNTYAYWKVFPSPDSIMMDMSPFFAPGKTVEEAKALVDPWVKDMAALGITVEPKWTQYNGFYDAYNGSFPVEGVNSNGVATTSRMIPRSNWANESIFDETFEALWGAVDEGMALIGYNMAPSWEKGGRPDNSVNPAWRNMLGFIITGTVLNMTNPAADIIEERLNMTYGVMQKWRDITPGSGSYLSEGDRLEPNFQWSFWGSFYPRLLEAKRKFDPFNLFWATGAVGSEFFNVRSVDGLPNENGKLCVNPKPMLYQAEGPDWVPE</sequence>
<dbReference type="PROSITE" id="PS51387">
    <property type="entry name" value="FAD_PCMH"/>
    <property type="match status" value="1"/>
</dbReference>
<feature type="domain" description="FAD-binding PCMH-type" evidence="4">
    <location>
        <begin position="194"/>
        <end position="373"/>
    </location>
</feature>
<dbReference type="PANTHER" id="PTHR13878">
    <property type="entry name" value="GULONOLACTONE OXIDASE"/>
    <property type="match status" value="1"/>
</dbReference>
<dbReference type="Pfam" id="PF01565">
    <property type="entry name" value="FAD_binding_4"/>
    <property type="match status" value="1"/>
</dbReference>
<reference evidence="6" key="1">
    <citation type="journal article" date="2019" name="bioRxiv">
        <title>Genomics, evolutionary history and diagnostics of the Alternaria alternata species group including apple and Asian pear pathotypes.</title>
        <authorList>
            <person name="Armitage A.D."/>
            <person name="Cockerton H.M."/>
            <person name="Sreenivasaprasad S."/>
            <person name="Woodhall J.W."/>
            <person name="Lane C.R."/>
            <person name="Harrison R.J."/>
            <person name="Clarkson J.P."/>
        </authorList>
    </citation>
    <scope>NUCLEOTIDE SEQUENCE [LARGE SCALE GENOMIC DNA]</scope>
    <source>
        <strain evidence="6">FERA 1177</strain>
    </source>
</reference>
<dbReference type="InterPro" id="IPR006094">
    <property type="entry name" value="Oxid_FAD_bind_N"/>
</dbReference>
<dbReference type="InterPro" id="IPR050432">
    <property type="entry name" value="FAD-linked_Oxidoreductases_BP"/>
</dbReference>
<evidence type="ECO:0000313" key="5">
    <source>
        <dbReference type="EMBL" id="RYN81676.1"/>
    </source>
</evidence>
<evidence type="ECO:0000313" key="6">
    <source>
        <dbReference type="Proteomes" id="UP000291422"/>
    </source>
</evidence>
<dbReference type="GO" id="GO:0071949">
    <property type="term" value="F:FAD binding"/>
    <property type="evidence" value="ECO:0007669"/>
    <property type="project" value="InterPro"/>
</dbReference>
<dbReference type="Proteomes" id="UP000291422">
    <property type="component" value="Unassembled WGS sequence"/>
</dbReference>
<dbReference type="VEuPathDB" id="FungiDB:CC77DRAFT_952854"/>
<dbReference type="InterPro" id="IPR012951">
    <property type="entry name" value="BBE"/>
</dbReference>
<dbReference type="InterPro" id="IPR016166">
    <property type="entry name" value="FAD-bd_PCMH"/>
</dbReference>
<dbReference type="Gene3D" id="3.30.465.10">
    <property type="match status" value="1"/>
</dbReference>
<evidence type="ECO:0000256" key="3">
    <source>
        <dbReference type="SAM" id="SignalP"/>
    </source>
</evidence>
<dbReference type="GO" id="GO:0016491">
    <property type="term" value="F:oxidoreductase activity"/>
    <property type="evidence" value="ECO:0007669"/>
    <property type="project" value="UniProtKB-KW"/>
</dbReference>
<dbReference type="SUPFAM" id="SSF56176">
    <property type="entry name" value="FAD-binding/transporter-associated domain-like"/>
    <property type="match status" value="1"/>
</dbReference>